<dbReference type="EMBL" id="CAUYUJ010019927">
    <property type="protein sequence ID" value="CAK0894645.1"/>
    <property type="molecule type" value="Genomic_DNA"/>
</dbReference>
<name>A0ABN9X5H4_9DINO</name>
<evidence type="ECO:0000313" key="2">
    <source>
        <dbReference type="Proteomes" id="UP001189429"/>
    </source>
</evidence>
<reference evidence="1" key="1">
    <citation type="submission" date="2023-10" db="EMBL/GenBank/DDBJ databases">
        <authorList>
            <person name="Chen Y."/>
            <person name="Shah S."/>
            <person name="Dougan E. K."/>
            <person name="Thang M."/>
            <person name="Chan C."/>
        </authorList>
    </citation>
    <scope>NUCLEOTIDE SEQUENCE [LARGE SCALE GENOMIC DNA]</scope>
</reference>
<evidence type="ECO:0000313" key="1">
    <source>
        <dbReference type="EMBL" id="CAK0894645.1"/>
    </source>
</evidence>
<gene>
    <name evidence="1" type="ORF">PCOR1329_LOCUS73630</name>
</gene>
<accession>A0ABN9X5H4</accession>
<feature type="non-terminal residue" evidence="1">
    <location>
        <position position="1"/>
    </location>
</feature>
<feature type="non-terminal residue" evidence="1">
    <location>
        <position position="164"/>
    </location>
</feature>
<protein>
    <submittedName>
        <fullName evidence="1">Uncharacterized protein</fullName>
    </submittedName>
</protein>
<sequence length="164" mass="17371">GMIDFMNEVGLLKAEFQVEYLNAALAALAAATDSIKGVASVGASGDASWTGEIPEAKADDFDVVRPIFMAAVAELDGDAFSQKAQGLEECILESSNKVMKAASVARATAKALRAWGAHQKDQNGAELRRELRKALKAVTDHPSLGNSSCEMQAAVRKWAFDAAQ</sequence>
<comment type="caution">
    <text evidence="1">The sequence shown here is derived from an EMBL/GenBank/DDBJ whole genome shotgun (WGS) entry which is preliminary data.</text>
</comment>
<proteinExistence type="predicted"/>
<keyword evidence="2" id="KW-1185">Reference proteome</keyword>
<organism evidence="1 2">
    <name type="scientific">Prorocentrum cordatum</name>
    <dbReference type="NCBI Taxonomy" id="2364126"/>
    <lineage>
        <taxon>Eukaryota</taxon>
        <taxon>Sar</taxon>
        <taxon>Alveolata</taxon>
        <taxon>Dinophyceae</taxon>
        <taxon>Prorocentrales</taxon>
        <taxon>Prorocentraceae</taxon>
        <taxon>Prorocentrum</taxon>
    </lineage>
</organism>
<dbReference type="Proteomes" id="UP001189429">
    <property type="component" value="Unassembled WGS sequence"/>
</dbReference>